<dbReference type="Pfam" id="PF00037">
    <property type="entry name" value="Fer4"/>
    <property type="match status" value="1"/>
</dbReference>
<dbReference type="PRINTS" id="PR00354">
    <property type="entry name" value="7FE8SFRDOXIN"/>
</dbReference>
<keyword evidence="8 12" id="KW-0249">Electron transport</keyword>
<evidence type="ECO:0000256" key="6">
    <source>
        <dbReference type="ARBA" id="ARBA00022723"/>
    </source>
</evidence>
<evidence type="ECO:0000256" key="11">
    <source>
        <dbReference type="ARBA" id="ARBA00023291"/>
    </source>
</evidence>
<dbReference type="PROSITE" id="PS00198">
    <property type="entry name" value="4FE4S_FER_1"/>
    <property type="match status" value="1"/>
</dbReference>
<evidence type="ECO:0000256" key="9">
    <source>
        <dbReference type="ARBA" id="ARBA00023004"/>
    </source>
</evidence>
<sequence>MAFVVTQACIDVKDRSCIQVCPADCLYEGERMMYINPEQCINCGACEPVCPTEAIRFDEEVEGEDEIFLDINAQFFEALGPVKGGRKMGKIEHDADYVSELPRA</sequence>
<keyword evidence="10 12" id="KW-0411">Iron-sulfur</keyword>
<comment type="caution">
    <text evidence="14">The sequence shown here is derived from an EMBL/GenBank/DDBJ whole genome shotgun (WGS) entry which is preliminary data.</text>
</comment>
<keyword evidence="6 12" id="KW-0479">Metal-binding</keyword>
<evidence type="ECO:0000256" key="3">
    <source>
        <dbReference type="ARBA" id="ARBA00013529"/>
    </source>
</evidence>
<accession>A0ABT2H802</accession>
<evidence type="ECO:0000256" key="10">
    <source>
        <dbReference type="ARBA" id="ARBA00023014"/>
    </source>
</evidence>
<dbReference type="PANTHER" id="PTHR42859">
    <property type="entry name" value="OXIDOREDUCTASE"/>
    <property type="match status" value="1"/>
</dbReference>
<keyword evidence="7" id="KW-0677">Repeat</keyword>
<dbReference type="InterPro" id="IPR050294">
    <property type="entry name" value="RnfB_subfamily"/>
</dbReference>
<dbReference type="EMBL" id="JANLCJ010000011">
    <property type="protein sequence ID" value="MCS5736078.1"/>
    <property type="molecule type" value="Genomic_DNA"/>
</dbReference>
<evidence type="ECO:0000256" key="1">
    <source>
        <dbReference type="ARBA" id="ARBA00001966"/>
    </source>
</evidence>
<protein>
    <recommendedName>
        <fullName evidence="3 12">Ferredoxin</fullName>
    </recommendedName>
</protein>
<evidence type="ECO:0000256" key="12">
    <source>
        <dbReference type="RuleBase" id="RU365098"/>
    </source>
</evidence>
<dbReference type="PROSITE" id="PS51379">
    <property type="entry name" value="4FE4S_FER_2"/>
    <property type="match status" value="1"/>
</dbReference>
<dbReference type="InterPro" id="IPR000813">
    <property type="entry name" value="7Fe_ferredoxin"/>
</dbReference>
<keyword evidence="5 12" id="KW-0004">4Fe-4S</keyword>
<dbReference type="InterPro" id="IPR054830">
    <property type="entry name" value="FdxA_Actino"/>
</dbReference>
<proteinExistence type="predicted"/>
<name>A0ABT2H802_9MICO</name>
<dbReference type="InterPro" id="IPR017896">
    <property type="entry name" value="4Fe4S_Fe-S-bd"/>
</dbReference>
<dbReference type="PANTHER" id="PTHR42859:SF2">
    <property type="entry name" value="FERREDOXIN"/>
    <property type="match status" value="1"/>
</dbReference>
<gene>
    <name evidence="14" type="ORF">N1032_20255</name>
</gene>
<comment type="cofactor">
    <cofactor evidence="12">
        <name>[3Fe-4S] cluster</name>
        <dbReference type="ChEBI" id="CHEBI:21137"/>
    </cofactor>
    <text evidence="12">Binds 1 [3Fe-4S] cluster.</text>
</comment>
<evidence type="ECO:0000256" key="2">
    <source>
        <dbReference type="ARBA" id="ARBA00003532"/>
    </source>
</evidence>
<evidence type="ECO:0000256" key="7">
    <source>
        <dbReference type="ARBA" id="ARBA00022737"/>
    </source>
</evidence>
<keyword evidence="9 12" id="KW-0408">Iron</keyword>
<evidence type="ECO:0000256" key="4">
    <source>
        <dbReference type="ARBA" id="ARBA00022448"/>
    </source>
</evidence>
<evidence type="ECO:0000256" key="5">
    <source>
        <dbReference type="ARBA" id="ARBA00022485"/>
    </source>
</evidence>
<keyword evidence="11 12" id="KW-0003">3Fe-4S</keyword>
<dbReference type="NCBIfam" id="NF045480">
    <property type="entry name" value="FdxA_Actino"/>
    <property type="match status" value="1"/>
</dbReference>
<comment type="cofactor">
    <cofactor evidence="1 12">
        <name>[4Fe-4S] cluster</name>
        <dbReference type="ChEBI" id="CHEBI:49883"/>
    </cofactor>
</comment>
<organism evidence="14 15">
    <name type="scientific">Herbiconiux daphne</name>
    <dbReference type="NCBI Taxonomy" id="2970914"/>
    <lineage>
        <taxon>Bacteria</taxon>
        <taxon>Bacillati</taxon>
        <taxon>Actinomycetota</taxon>
        <taxon>Actinomycetes</taxon>
        <taxon>Micrococcales</taxon>
        <taxon>Microbacteriaceae</taxon>
        <taxon>Herbiconiux</taxon>
    </lineage>
</organism>
<evidence type="ECO:0000259" key="13">
    <source>
        <dbReference type="PROSITE" id="PS51379"/>
    </source>
</evidence>
<keyword evidence="15" id="KW-1185">Reference proteome</keyword>
<keyword evidence="4 12" id="KW-0813">Transport</keyword>
<dbReference type="Gene3D" id="3.30.70.20">
    <property type="match status" value="1"/>
</dbReference>
<evidence type="ECO:0000313" key="15">
    <source>
        <dbReference type="Proteomes" id="UP001165586"/>
    </source>
</evidence>
<reference evidence="14" key="1">
    <citation type="submission" date="2022-08" db="EMBL/GenBank/DDBJ databases">
        <authorList>
            <person name="Deng Y."/>
            <person name="Han X.-F."/>
            <person name="Zhang Y.-Q."/>
        </authorList>
    </citation>
    <scope>NUCLEOTIDE SEQUENCE</scope>
    <source>
        <strain evidence="14">CPCC 203386</strain>
    </source>
</reference>
<evidence type="ECO:0000313" key="14">
    <source>
        <dbReference type="EMBL" id="MCS5736078.1"/>
    </source>
</evidence>
<dbReference type="SUPFAM" id="SSF54862">
    <property type="entry name" value="4Fe-4S ferredoxins"/>
    <property type="match status" value="1"/>
</dbReference>
<evidence type="ECO:0000256" key="8">
    <source>
        <dbReference type="ARBA" id="ARBA00022982"/>
    </source>
</evidence>
<dbReference type="InterPro" id="IPR017900">
    <property type="entry name" value="4Fe4S_Fe_S_CS"/>
</dbReference>
<feature type="domain" description="4Fe-4S ferredoxin-type" evidence="13">
    <location>
        <begin position="31"/>
        <end position="60"/>
    </location>
</feature>
<dbReference type="Proteomes" id="UP001165586">
    <property type="component" value="Unassembled WGS sequence"/>
</dbReference>
<dbReference type="RefSeq" id="WP_259541799.1">
    <property type="nucleotide sequence ID" value="NZ_JANLCJ010000011.1"/>
</dbReference>
<comment type="function">
    <text evidence="2 12">Ferredoxins are iron-sulfur proteins that transfer electrons in a wide variety of metabolic reactions.</text>
</comment>